<evidence type="ECO:0008006" key="3">
    <source>
        <dbReference type="Google" id="ProtNLM"/>
    </source>
</evidence>
<dbReference type="Proteomes" id="UP000217265">
    <property type="component" value="Chromosome"/>
</dbReference>
<protein>
    <recommendedName>
        <fullName evidence="3">Phytase-like domain-containing protein</fullName>
    </recommendedName>
</protein>
<dbReference type="SUPFAM" id="SSF50969">
    <property type="entry name" value="YVTN repeat-like/Quinoprotein amine dehydrogenase"/>
    <property type="match status" value="1"/>
</dbReference>
<dbReference type="InterPro" id="IPR011044">
    <property type="entry name" value="Quino_amine_DH_bsu"/>
</dbReference>
<keyword evidence="2" id="KW-1185">Reference proteome</keyword>
<evidence type="ECO:0000313" key="2">
    <source>
        <dbReference type="Proteomes" id="UP000217265"/>
    </source>
</evidence>
<dbReference type="KEGG" id="vbh:CMV30_11025"/>
<sequence length="343" mass="37152">MSGIVEAFFSARPREIVGVARMAAVRNFPRVKQSRRVRVIGALLLAAVFPGCEQPPAATRTTIATVAPAAVDESSGLAASRRTPDLLWTHNDSDGEPVLYAIGLDGKLCGSVRIAGITNIDWEDMVSFELDGRAWLAVGDIGENITRKTGAAVYVVAEPSAAELSPERETVVPVAWSVPVRYADGRHDCESLAVDVREQRIYLLRKREDEKPLYSLPLRPVPAGASTPEAQRLGLVPHIPQPNSEQRAVPIATGRWRGNPTSMDIAADGLKAVVLTYGDVLLFARKPGETWATALARKPVILPPHGLAQAEAVCFSPDGRSIFVTEEKLHTQLLRYDLTQSSP</sequence>
<accession>A0A290QKP2</accession>
<evidence type="ECO:0000313" key="1">
    <source>
        <dbReference type="EMBL" id="ATC64442.1"/>
    </source>
</evidence>
<dbReference type="EMBL" id="CP023344">
    <property type="protein sequence ID" value="ATC64442.1"/>
    <property type="molecule type" value="Genomic_DNA"/>
</dbReference>
<name>A0A290QKP2_9BACT</name>
<proteinExistence type="predicted"/>
<organism evidence="1 2">
    <name type="scientific">Nibricoccus aquaticus</name>
    <dbReference type="NCBI Taxonomy" id="2576891"/>
    <lineage>
        <taxon>Bacteria</taxon>
        <taxon>Pseudomonadati</taxon>
        <taxon>Verrucomicrobiota</taxon>
        <taxon>Opitutia</taxon>
        <taxon>Opitutales</taxon>
        <taxon>Opitutaceae</taxon>
        <taxon>Nibricoccus</taxon>
    </lineage>
</organism>
<gene>
    <name evidence="1" type="ORF">CMV30_11025</name>
</gene>
<reference evidence="1 2" key="1">
    <citation type="submission" date="2017-09" db="EMBL/GenBank/DDBJ databases">
        <title>Complete genome sequence of Verrucomicrobial strain HZ-65, isolated from freshwater.</title>
        <authorList>
            <person name="Choi A."/>
        </authorList>
    </citation>
    <scope>NUCLEOTIDE SEQUENCE [LARGE SCALE GENOMIC DNA]</scope>
    <source>
        <strain evidence="1 2">HZ-65</strain>
    </source>
</reference>
<dbReference type="AlphaFoldDB" id="A0A290QKP2"/>